<accession>A0A0D0G1W3</accession>
<evidence type="ECO:0000313" key="5">
    <source>
        <dbReference type="Proteomes" id="UP000032049"/>
    </source>
</evidence>
<evidence type="ECO:0000256" key="3">
    <source>
        <dbReference type="ARBA" id="ARBA00022723"/>
    </source>
</evidence>
<dbReference type="InterPro" id="IPR002495">
    <property type="entry name" value="Glyco_trans_8"/>
</dbReference>
<dbReference type="AlphaFoldDB" id="A0A0D0G1W3"/>
<dbReference type="GO" id="GO:0046872">
    <property type="term" value="F:metal ion binding"/>
    <property type="evidence" value="ECO:0007669"/>
    <property type="project" value="UniProtKB-KW"/>
</dbReference>
<keyword evidence="2" id="KW-0808">Transferase</keyword>
<dbReference type="InterPro" id="IPR050748">
    <property type="entry name" value="Glycosyltrans_8_dom-fam"/>
</dbReference>
<organism evidence="4 5">
    <name type="scientific">Pedobacter lusitanus</name>
    <dbReference type="NCBI Taxonomy" id="1503925"/>
    <lineage>
        <taxon>Bacteria</taxon>
        <taxon>Pseudomonadati</taxon>
        <taxon>Bacteroidota</taxon>
        <taxon>Sphingobacteriia</taxon>
        <taxon>Sphingobacteriales</taxon>
        <taxon>Sphingobacteriaceae</taxon>
        <taxon>Pedobacter</taxon>
    </lineage>
</organism>
<dbReference type="GO" id="GO:0016757">
    <property type="term" value="F:glycosyltransferase activity"/>
    <property type="evidence" value="ECO:0007669"/>
    <property type="project" value="UniProtKB-KW"/>
</dbReference>
<dbReference type="RefSeq" id="WP_041877647.1">
    <property type="nucleotide sequence ID" value="NZ_CP157278.1"/>
</dbReference>
<sequence>MKLNNRISVVVACDNHYVILMAALLKSIEMNHLSEDIVDIYIVDDHISKVNRQKLTASLVLEKINLIWLKMSEIIPEGVKLPLVNNSYPLNTYIRLLIPYFIPKEIKKVLFLDVDMIMLDDISNLWRIETGDKVIGAVNDNAGDHEKTIREGIENYQELGLDPDQKYFNAGLQLINIEKWQEQDITQKTFDAINSNKKYAGLGDQYGLNISLIGNWHEIDRMWNCFSVCTDPKPKLIHYFHRKPIYKTYAYNYREEFFYYLNLTAWKGFKPIGETTRYMKKINNIFEKIKLLF</sequence>
<dbReference type="OrthoDB" id="695971at2"/>
<reference evidence="4 5" key="1">
    <citation type="submission" date="2015-01" db="EMBL/GenBank/DDBJ databases">
        <title>Draft genome sequence of Pedobacter sp. NL19 isolated from sludge of an effluent treatment pond in an abandoned uranium mine.</title>
        <authorList>
            <person name="Santos T."/>
            <person name="Caetano T."/>
            <person name="Covas C."/>
            <person name="Cruz A."/>
            <person name="Mendo S."/>
        </authorList>
    </citation>
    <scope>NUCLEOTIDE SEQUENCE [LARGE SCALE GENOMIC DNA]</scope>
    <source>
        <strain evidence="4 5">NL19</strain>
    </source>
</reference>
<keyword evidence="1" id="KW-0328">Glycosyltransferase</keyword>
<dbReference type="SUPFAM" id="SSF53448">
    <property type="entry name" value="Nucleotide-diphospho-sugar transferases"/>
    <property type="match status" value="1"/>
</dbReference>
<dbReference type="Gene3D" id="3.90.550.10">
    <property type="entry name" value="Spore Coat Polysaccharide Biosynthesis Protein SpsA, Chain A"/>
    <property type="match status" value="1"/>
</dbReference>
<proteinExistence type="predicted"/>
<dbReference type="EMBL" id="JXRA01000006">
    <property type="protein sequence ID" value="KIO78774.1"/>
    <property type="molecule type" value="Genomic_DNA"/>
</dbReference>
<dbReference type="PANTHER" id="PTHR13778">
    <property type="entry name" value="GLYCOSYLTRANSFERASE 8 DOMAIN-CONTAINING PROTEIN"/>
    <property type="match status" value="1"/>
</dbReference>
<dbReference type="STRING" id="1503925.TH53_01390"/>
<gene>
    <name evidence="4" type="ORF">TH53_01390</name>
</gene>
<dbReference type="Pfam" id="PF01501">
    <property type="entry name" value="Glyco_transf_8"/>
    <property type="match status" value="1"/>
</dbReference>
<keyword evidence="3" id="KW-0479">Metal-binding</keyword>
<name>A0A0D0G1W3_9SPHI</name>
<protein>
    <submittedName>
        <fullName evidence="4">Contig6, whole genome shotgun sequence</fullName>
    </submittedName>
</protein>
<dbReference type="InterPro" id="IPR029044">
    <property type="entry name" value="Nucleotide-diphossugar_trans"/>
</dbReference>
<comment type="caution">
    <text evidence="4">The sequence shown here is derived from an EMBL/GenBank/DDBJ whole genome shotgun (WGS) entry which is preliminary data.</text>
</comment>
<dbReference type="PANTHER" id="PTHR13778:SF47">
    <property type="entry name" value="LIPOPOLYSACCHARIDE 1,3-GALACTOSYLTRANSFERASE"/>
    <property type="match status" value="1"/>
</dbReference>
<evidence type="ECO:0000313" key="4">
    <source>
        <dbReference type="EMBL" id="KIO78774.1"/>
    </source>
</evidence>
<evidence type="ECO:0000256" key="1">
    <source>
        <dbReference type="ARBA" id="ARBA00022676"/>
    </source>
</evidence>
<dbReference type="Proteomes" id="UP000032049">
    <property type="component" value="Unassembled WGS sequence"/>
</dbReference>
<dbReference type="CDD" id="cd04194">
    <property type="entry name" value="GT8_A4GalT_like"/>
    <property type="match status" value="1"/>
</dbReference>
<keyword evidence="5" id="KW-1185">Reference proteome</keyword>
<evidence type="ECO:0000256" key="2">
    <source>
        <dbReference type="ARBA" id="ARBA00022679"/>
    </source>
</evidence>